<evidence type="ECO:0000256" key="4">
    <source>
        <dbReference type="ARBA" id="ARBA00022528"/>
    </source>
</evidence>
<evidence type="ECO:0000256" key="8">
    <source>
        <dbReference type="PIRSR" id="PIRSR601344-1"/>
    </source>
</evidence>
<dbReference type="GO" id="GO:0016020">
    <property type="term" value="C:membrane"/>
    <property type="evidence" value="ECO:0007669"/>
    <property type="project" value="InterPro"/>
</dbReference>
<organism evidence="9">
    <name type="scientific">Ditylum brightwellii</name>
    <dbReference type="NCBI Taxonomy" id="49249"/>
    <lineage>
        <taxon>Eukaryota</taxon>
        <taxon>Sar</taxon>
        <taxon>Stramenopiles</taxon>
        <taxon>Ochrophyta</taxon>
        <taxon>Bacillariophyta</taxon>
        <taxon>Mediophyceae</taxon>
        <taxon>Lithodesmiophycidae</taxon>
        <taxon>Lithodesmiales</taxon>
        <taxon>Lithodesmiaceae</taxon>
        <taxon>Ditylum</taxon>
    </lineage>
</organism>
<dbReference type="GO" id="GO:0009507">
    <property type="term" value="C:chloroplast"/>
    <property type="evidence" value="ECO:0007669"/>
    <property type="project" value="UniProtKB-SubCell"/>
</dbReference>
<dbReference type="SUPFAM" id="SSF103511">
    <property type="entry name" value="Chlorophyll a-b binding protein"/>
    <property type="match status" value="1"/>
</dbReference>
<evidence type="ECO:0000256" key="7">
    <source>
        <dbReference type="ARBA" id="ARBA00023243"/>
    </source>
</evidence>
<protein>
    <submittedName>
        <fullName evidence="9">Uncharacterized protein</fullName>
    </submittedName>
</protein>
<evidence type="ECO:0000256" key="2">
    <source>
        <dbReference type="ARBA" id="ARBA00004229"/>
    </source>
</evidence>
<name>A0A7S2ECK0_9STRA</name>
<dbReference type="InterPro" id="IPR022796">
    <property type="entry name" value="Chloroa_b-bind"/>
</dbReference>
<dbReference type="GO" id="GO:0016168">
    <property type="term" value="F:chlorophyll binding"/>
    <property type="evidence" value="ECO:0007669"/>
    <property type="project" value="UniProtKB-KW"/>
</dbReference>
<evidence type="ECO:0000256" key="5">
    <source>
        <dbReference type="ARBA" id="ARBA00022531"/>
    </source>
</evidence>
<dbReference type="GO" id="GO:0009765">
    <property type="term" value="P:photosynthesis, light harvesting"/>
    <property type="evidence" value="ECO:0007669"/>
    <property type="project" value="InterPro"/>
</dbReference>
<evidence type="ECO:0000256" key="3">
    <source>
        <dbReference type="ARBA" id="ARBA00005933"/>
    </source>
</evidence>
<feature type="binding site" evidence="8">
    <location>
        <position position="77"/>
    </location>
    <ligand>
        <name>chlorophyll a</name>
        <dbReference type="ChEBI" id="CHEBI:58416"/>
        <label>1</label>
    </ligand>
</feature>
<keyword evidence="8" id="KW-0148">Chlorophyll</keyword>
<dbReference type="InterPro" id="IPR001344">
    <property type="entry name" value="Chloro_AB-bd_pln"/>
</dbReference>
<evidence type="ECO:0000256" key="1">
    <source>
        <dbReference type="ARBA" id="ARBA00004022"/>
    </source>
</evidence>
<accession>A0A7S2ECK0</accession>
<keyword evidence="6" id="KW-0934">Plastid</keyword>
<evidence type="ECO:0000256" key="6">
    <source>
        <dbReference type="ARBA" id="ARBA00022640"/>
    </source>
</evidence>
<proteinExistence type="inferred from homology"/>
<comment type="subcellular location">
    <subcellularLocation>
        <location evidence="2">Plastid</location>
        <location evidence="2">Chloroplast</location>
    </subcellularLocation>
</comment>
<reference evidence="9" key="1">
    <citation type="submission" date="2021-01" db="EMBL/GenBank/DDBJ databases">
        <authorList>
            <person name="Corre E."/>
            <person name="Pelletier E."/>
            <person name="Niang G."/>
            <person name="Scheremetjew M."/>
            <person name="Finn R."/>
            <person name="Kale V."/>
            <person name="Holt S."/>
            <person name="Cochrane G."/>
            <person name="Meng A."/>
            <person name="Brown T."/>
            <person name="Cohen L."/>
        </authorList>
    </citation>
    <scope>NUCLEOTIDE SEQUENCE</scope>
    <source>
        <strain evidence="9">Pop2</strain>
    </source>
</reference>
<dbReference type="EMBL" id="HBGN01016166">
    <property type="protein sequence ID" value="CAD9328751.1"/>
    <property type="molecule type" value="Transcribed_RNA"/>
</dbReference>
<dbReference type="AlphaFoldDB" id="A0A7S2ECK0"/>
<sequence length="208" mass="22682">MKCPILAPLIGSAAAFAPSAQTGTTTNLNSNTRPDLWTPTTSYQNEIGAIAPLGFFDPLGFVKDESQEKFDHLREVEIRHGRCAMLAVTGWLTTAAGVRLPGMEAAPFGFKALLMEGLPSEVRGTIPLTLMTVFCLTVFMQDSTGENAFPGDYRNGLIDFGWDKQTTEWQNRKRAIELNNGRAAQMGILGIMIHEQLGNLNDIGLPQP</sequence>
<feature type="binding site" evidence="8">
    <location>
        <position position="80"/>
    </location>
    <ligand>
        <name>chlorophyll a</name>
        <dbReference type="ChEBI" id="CHEBI:58416"/>
        <label>1</label>
    </ligand>
</feature>
<evidence type="ECO:0000313" key="9">
    <source>
        <dbReference type="EMBL" id="CAD9328751.1"/>
    </source>
</evidence>
<keyword evidence="7" id="KW-0437">Light-harvesting polypeptide</keyword>
<comment type="function">
    <text evidence="1">The light-harvesting complex (LHC) functions as a light receptor, it captures and delivers excitation energy to photosystems with which it is closely associated. Energy is transferred from the carotenoid and chlorophyll C (or B) to chlorophyll A and the photosynthetic reaction centers where it is used to synthesize ATP and reducing power.</text>
</comment>
<dbReference type="GO" id="GO:0030076">
    <property type="term" value="C:light-harvesting complex"/>
    <property type="evidence" value="ECO:0007669"/>
    <property type="project" value="UniProtKB-KW"/>
</dbReference>
<gene>
    <name evidence="9" type="ORF">DBRI1063_LOCUS10395</name>
</gene>
<dbReference type="Pfam" id="PF00504">
    <property type="entry name" value="Chloroa_b-bind"/>
    <property type="match status" value="1"/>
</dbReference>
<dbReference type="PANTHER" id="PTHR21649">
    <property type="entry name" value="CHLOROPHYLL A/B BINDING PROTEIN"/>
    <property type="match status" value="1"/>
</dbReference>
<keyword evidence="5" id="KW-0602">Photosynthesis</keyword>
<dbReference type="Gene3D" id="1.10.3460.10">
    <property type="entry name" value="Chlorophyll a/b binding protein domain"/>
    <property type="match status" value="1"/>
</dbReference>
<comment type="similarity">
    <text evidence="3">Belongs to the fucoxanthin chlorophyll protein family.</text>
</comment>
<keyword evidence="4" id="KW-0150">Chloroplast</keyword>
<keyword evidence="8" id="KW-0157">Chromophore</keyword>
<feature type="binding site" description="axial binding residue" evidence="8">
    <location>
        <position position="82"/>
    </location>
    <ligand>
        <name>chlorophyll b</name>
        <dbReference type="ChEBI" id="CHEBI:61721"/>
        <label>1</label>
    </ligand>
    <ligandPart>
        <name>Mg</name>
        <dbReference type="ChEBI" id="CHEBI:25107"/>
    </ligandPart>
</feature>